<protein>
    <submittedName>
        <fullName evidence="1">Uncharacterized protein</fullName>
    </submittedName>
</protein>
<dbReference type="AlphaFoldDB" id="A0AAV9XUB4"/>
<keyword evidence="2" id="KW-1185">Reference proteome</keyword>
<proteinExistence type="predicted"/>
<evidence type="ECO:0000313" key="2">
    <source>
        <dbReference type="Proteomes" id="UP001311799"/>
    </source>
</evidence>
<dbReference type="Proteomes" id="UP001311799">
    <property type="component" value="Unassembled WGS sequence"/>
</dbReference>
<name>A0AAV9XUB4_9CRYT</name>
<evidence type="ECO:0000313" key="1">
    <source>
        <dbReference type="EMBL" id="KAK6588296.1"/>
    </source>
</evidence>
<dbReference type="EMBL" id="JAWDEY010000034">
    <property type="protein sequence ID" value="KAK6588296.1"/>
    <property type="molecule type" value="Genomic_DNA"/>
</dbReference>
<feature type="non-terminal residue" evidence="1">
    <location>
        <position position="50"/>
    </location>
</feature>
<comment type="caution">
    <text evidence="1">The sequence shown here is derived from an EMBL/GenBank/DDBJ whole genome shotgun (WGS) entry which is preliminary data.</text>
</comment>
<organism evidence="1 2">
    <name type="scientific">Cryptosporidium xiaoi</name>
    <dbReference type="NCBI Taxonomy" id="659607"/>
    <lineage>
        <taxon>Eukaryota</taxon>
        <taxon>Sar</taxon>
        <taxon>Alveolata</taxon>
        <taxon>Apicomplexa</taxon>
        <taxon>Conoidasida</taxon>
        <taxon>Coccidia</taxon>
        <taxon>Eucoccidiorida</taxon>
        <taxon>Eimeriorina</taxon>
        <taxon>Cryptosporidiidae</taxon>
        <taxon>Cryptosporidium</taxon>
    </lineage>
</organism>
<accession>A0AAV9XUB4</accession>
<reference evidence="1 2" key="1">
    <citation type="submission" date="2023-10" db="EMBL/GenBank/DDBJ databases">
        <title>Comparative genomics analysis reveals potential genetic determinants of host preference in Cryptosporidium xiaoi.</title>
        <authorList>
            <person name="Xiao L."/>
            <person name="Li J."/>
        </authorList>
    </citation>
    <scope>NUCLEOTIDE SEQUENCE [LARGE SCALE GENOMIC DNA]</scope>
    <source>
        <strain evidence="1 2">52996</strain>
    </source>
</reference>
<sequence>MHVIKIYVNNSIKHQKKYEICLYFCIQKLYNLSKRKLDTLGTVKNLLIIT</sequence>
<gene>
    <name evidence="1" type="ORF">RS030_6753</name>
</gene>